<feature type="non-terminal residue" evidence="1">
    <location>
        <position position="30"/>
    </location>
</feature>
<gene>
    <name evidence="1" type="primary">BnaC04g02710D</name>
    <name evidence="1" type="ORF">GSBRNA2T00010813001</name>
</gene>
<evidence type="ECO:0000313" key="1">
    <source>
        <dbReference type="EMBL" id="CDY53485.1"/>
    </source>
</evidence>
<accession>A0A078IQY9</accession>
<name>A0A078IQY9_BRANA</name>
<evidence type="ECO:0000313" key="2">
    <source>
        <dbReference type="Proteomes" id="UP000028999"/>
    </source>
</evidence>
<dbReference type="AlphaFoldDB" id="A0A078IQY9"/>
<sequence length="30" mass="3400">MADSNPFSDAYNVRIGDQELAFILLILLLF</sequence>
<dbReference type="PaxDb" id="3708-A0A078IQY9"/>
<dbReference type="EMBL" id="LK033208">
    <property type="protein sequence ID" value="CDY53485.1"/>
    <property type="molecule type" value="Genomic_DNA"/>
</dbReference>
<reference evidence="1 2" key="1">
    <citation type="journal article" date="2014" name="Science">
        <title>Plant genetics. Early allopolyploid evolution in the post-Neolithic Brassica napus oilseed genome.</title>
        <authorList>
            <person name="Chalhoub B."/>
            <person name="Denoeud F."/>
            <person name="Liu S."/>
            <person name="Parkin I.A."/>
            <person name="Tang H."/>
            <person name="Wang X."/>
            <person name="Chiquet J."/>
            <person name="Belcram H."/>
            <person name="Tong C."/>
            <person name="Samans B."/>
            <person name="Correa M."/>
            <person name="Da Silva C."/>
            <person name="Just J."/>
            <person name="Falentin C."/>
            <person name="Koh C.S."/>
            <person name="Le Clainche I."/>
            <person name="Bernard M."/>
            <person name="Bento P."/>
            <person name="Noel B."/>
            <person name="Labadie K."/>
            <person name="Alberti A."/>
            <person name="Charles M."/>
            <person name="Arnaud D."/>
            <person name="Guo H."/>
            <person name="Daviaud C."/>
            <person name="Alamery S."/>
            <person name="Jabbari K."/>
            <person name="Zhao M."/>
            <person name="Edger P.P."/>
            <person name="Chelaifa H."/>
            <person name="Tack D."/>
            <person name="Lassalle G."/>
            <person name="Mestiri I."/>
            <person name="Schnel N."/>
            <person name="Le Paslier M.C."/>
            <person name="Fan G."/>
            <person name="Renault V."/>
            <person name="Bayer P.E."/>
            <person name="Golicz A.A."/>
            <person name="Manoli S."/>
            <person name="Lee T.H."/>
            <person name="Thi V.H."/>
            <person name="Chalabi S."/>
            <person name="Hu Q."/>
            <person name="Fan C."/>
            <person name="Tollenaere R."/>
            <person name="Lu Y."/>
            <person name="Battail C."/>
            <person name="Shen J."/>
            <person name="Sidebottom C.H."/>
            <person name="Wang X."/>
            <person name="Canaguier A."/>
            <person name="Chauveau A."/>
            <person name="Berard A."/>
            <person name="Deniot G."/>
            <person name="Guan M."/>
            <person name="Liu Z."/>
            <person name="Sun F."/>
            <person name="Lim Y.P."/>
            <person name="Lyons E."/>
            <person name="Town C.D."/>
            <person name="Bancroft I."/>
            <person name="Wang X."/>
            <person name="Meng J."/>
            <person name="Ma J."/>
            <person name="Pires J.C."/>
            <person name="King G.J."/>
            <person name="Brunel D."/>
            <person name="Delourme R."/>
            <person name="Renard M."/>
            <person name="Aury J.M."/>
            <person name="Adams K.L."/>
            <person name="Batley J."/>
            <person name="Snowdon R.J."/>
            <person name="Tost J."/>
            <person name="Edwards D."/>
            <person name="Zhou Y."/>
            <person name="Hua W."/>
            <person name="Sharpe A.G."/>
            <person name="Paterson A.H."/>
            <person name="Guan C."/>
            <person name="Wincker P."/>
        </authorList>
    </citation>
    <scope>NUCLEOTIDE SEQUENCE [LARGE SCALE GENOMIC DNA]</scope>
    <source>
        <strain evidence="2">cv. Darmor-bzh</strain>
    </source>
</reference>
<dbReference type="Proteomes" id="UP000028999">
    <property type="component" value="Unassembled WGS sequence"/>
</dbReference>
<protein>
    <submittedName>
        <fullName evidence="1">BnaC04g02710D protein</fullName>
    </submittedName>
</protein>
<dbReference type="Gramene" id="CDY53485">
    <property type="protein sequence ID" value="CDY53485"/>
    <property type="gene ID" value="GSBRNA2T00010813001"/>
</dbReference>
<proteinExistence type="predicted"/>
<organism evidence="1 2">
    <name type="scientific">Brassica napus</name>
    <name type="common">Rape</name>
    <dbReference type="NCBI Taxonomy" id="3708"/>
    <lineage>
        <taxon>Eukaryota</taxon>
        <taxon>Viridiplantae</taxon>
        <taxon>Streptophyta</taxon>
        <taxon>Embryophyta</taxon>
        <taxon>Tracheophyta</taxon>
        <taxon>Spermatophyta</taxon>
        <taxon>Magnoliopsida</taxon>
        <taxon>eudicotyledons</taxon>
        <taxon>Gunneridae</taxon>
        <taxon>Pentapetalae</taxon>
        <taxon>rosids</taxon>
        <taxon>malvids</taxon>
        <taxon>Brassicales</taxon>
        <taxon>Brassicaceae</taxon>
        <taxon>Brassiceae</taxon>
        <taxon>Brassica</taxon>
    </lineage>
</organism>
<keyword evidence="2" id="KW-1185">Reference proteome</keyword>